<feature type="compositionally biased region" description="Basic and acidic residues" evidence="1">
    <location>
        <begin position="74"/>
        <end position="91"/>
    </location>
</feature>
<feature type="non-terminal residue" evidence="2">
    <location>
        <position position="1"/>
    </location>
</feature>
<sequence>ALLVVQVRAARSAAAAVLPPDDRGPGAHPRAGWRDPRQQPPRRRRLLRAAAGGAAPDHLPGQAGVLHPARRHRPAEEGVLHRGRADPDRPLRRVRRPRRHGHRGAGAARGRAARHLPRGHPLPGRPAVQGQDRHRADDAGGRRARHPGGDDRHRPGQSDRVADVAPVQGAHPGRRAAGLLPLRRDGGRPVHRALDDRRDHVRADGAVRADLRRPLRGVGEGARGAGRPGRRPAAGHPREL</sequence>
<feature type="non-terminal residue" evidence="2">
    <location>
        <position position="240"/>
    </location>
</feature>
<dbReference type="AlphaFoldDB" id="A0A6J4QC92"/>
<accession>A0A6J4QC92</accession>
<keyword evidence="2" id="KW-0012">Acyltransferase</keyword>
<name>A0A6J4QC92_9PSEU</name>
<feature type="compositionally biased region" description="Low complexity" evidence="1">
    <location>
        <begin position="231"/>
        <end position="240"/>
    </location>
</feature>
<proteinExistence type="predicted"/>
<feature type="compositionally biased region" description="Basic and acidic residues" evidence="1">
    <location>
        <begin position="182"/>
        <end position="213"/>
    </location>
</feature>
<feature type="compositionally biased region" description="Basic residues" evidence="1">
    <location>
        <begin position="92"/>
        <end position="103"/>
    </location>
</feature>
<feature type="region of interest" description="Disordered" evidence="1">
    <location>
        <begin position="13"/>
        <end position="240"/>
    </location>
</feature>
<gene>
    <name evidence="2" type="ORF">AVDCRST_MAG66-3588</name>
</gene>
<evidence type="ECO:0000256" key="1">
    <source>
        <dbReference type="SAM" id="MobiDB-lite"/>
    </source>
</evidence>
<evidence type="ECO:0000313" key="2">
    <source>
        <dbReference type="EMBL" id="CAA9436169.1"/>
    </source>
</evidence>
<dbReference type="GO" id="GO:0003841">
    <property type="term" value="F:1-acylglycerol-3-phosphate O-acyltransferase activity"/>
    <property type="evidence" value="ECO:0007669"/>
    <property type="project" value="UniProtKB-EC"/>
</dbReference>
<feature type="compositionally biased region" description="Basic and acidic residues" evidence="1">
    <location>
        <begin position="131"/>
        <end position="162"/>
    </location>
</feature>
<dbReference type="EMBL" id="CADCUS010000509">
    <property type="protein sequence ID" value="CAA9436169.1"/>
    <property type="molecule type" value="Genomic_DNA"/>
</dbReference>
<feature type="compositionally biased region" description="Gly residues" evidence="1">
    <location>
        <begin position="218"/>
        <end position="227"/>
    </location>
</feature>
<dbReference type="EC" id="2.3.1.51" evidence="2"/>
<keyword evidence="2" id="KW-0808">Transferase</keyword>
<protein>
    <submittedName>
        <fullName evidence="2">Acyl-CoA:1-acyl-sn-glycerol-3-phosphate acyltransferase</fullName>
        <ecNumber evidence="2">2.3.1.51</ecNumber>
    </submittedName>
</protein>
<reference evidence="2" key="1">
    <citation type="submission" date="2020-02" db="EMBL/GenBank/DDBJ databases">
        <authorList>
            <person name="Meier V. D."/>
        </authorList>
    </citation>
    <scope>NUCLEOTIDE SEQUENCE</scope>
    <source>
        <strain evidence="2">AVDCRST_MAG66</strain>
    </source>
</reference>
<feature type="compositionally biased region" description="Low complexity" evidence="1">
    <location>
        <begin position="48"/>
        <end position="57"/>
    </location>
</feature>
<organism evidence="2">
    <name type="scientific">uncultured Pseudonocardia sp</name>
    <dbReference type="NCBI Taxonomy" id="211455"/>
    <lineage>
        <taxon>Bacteria</taxon>
        <taxon>Bacillati</taxon>
        <taxon>Actinomycetota</taxon>
        <taxon>Actinomycetes</taxon>
        <taxon>Pseudonocardiales</taxon>
        <taxon>Pseudonocardiaceae</taxon>
        <taxon>Pseudonocardia</taxon>
        <taxon>environmental samples</taxon>
    </lineage>
</organism>